<dbReference type="CDD" id="cd06173">
    <property type="entry name" value="MFS_MefA_like"/>
    <property type="match status" value="1"/>
</dbReference>
<evidence type="ECO:0000256" key="3">
    <source>
        <dbReference type="ARBA" id="ARBA00022692"/>
    </source>
</evidence>
<keyword evidence="4 6" id="KW-1133">Transmembrane helix</keyword>
<feature type="transmembrane region" description="Helical" evidence="6">
    <location>
        <begin position="225"/>
        <end position="247"/>
    </location>
</feature>
<dbReference type="PANTHER" id="PTHR23513:SF11">
    <property type="entry name" value="STAPHYLOFERRIN A TRANSPORTER"/>
    <property type="match status" value="1"/>
</dbReference>
<feature type="transmembrane region" description="Helical" evidence="6">
    <location>
        <begin position="375"/>
        <end position="394"/>
    </location>
</feature>
<name>A0A075V359_9PSEU</name>
<dbReference type="EMBL" id="CP008953">
    <property type="protein sequence ID" value="AIG78989.1"/>
    <property type="molecule type" value="Genomic_DNA"/>
</dbReference>
<evidence type="ECO:0000256" key="2">
    <source>
        <dbReference type="ARBA" id="ARBA00022475"/>
    </source>
</evidence>
<feature type="transmembrane region" description="Helical" evidence="6">
    <location>
        <begin position="286"/>
        <end position="303"/>
    </location>
</feature>
<keyword evidence="3 6" id="KW-0812">Transmembrane</keyword>
<protein>
    <submittedName>
        <fullName evidence="7">Conserved putative membrane protein</fullName>
    </submittedName>
</protein>
<dbReference type="eggNOG" id="COG2814">
    <property type="taxonomic scope" value="Bacteria"/>
</dbReference>
<evidence type="ECO:0000256" key="4">
    <source>
        <dbReference type="ARBA" id="ARBA00022989"/>
    </source>
</evidence>
<feature type="transmembrane region" description="Helical" evidence="6">
    <location>
        <begin position="253"/>
        <end position="274"/>
    </location>
</feature>
<dbReference type="Gene3D" id="1.20.1250.20">
    <property type="entry name" value="MFS general substrate transporter like domains"/>
    <property type="match status" value="1"/>
</dbReference>
<feature type="transmembrane region" description="Helical" evidence="6">
    <location>
        <begin position="309"/>
        <end position="331"/>
    </location>
</feature>
<organism evidence="7 8">
    <name type="scientific">Amycolatopsis japonica</name>
    <dbReference type="NCBI Taxonomy" id="208439"/>
    <lineage>
        <taxon>Bacteria</taxon>
        <taxon>Bacillati</taxon>
        <taxon>Actinomycetota</taxon>
        <taxon>Actinomycetes</taxon>
        <taxon>Pseudonocardiales</taxon>
        <taxon>Pseudonocardiaceae</taxon>
        <taxon>Amycolatopsis</taxon>
        <taxon>Amycolatopsis japonica group</taxon>
    </lineage>
</organism>
<evidence type="ECO:0000256" key="5">
    <source>
        <dbReference type="ARBA" id="ARBA00023136"/>
    </source>
</evidence>
<evidence type="ECO:0000256" key="6">
    <source>
        <dbReference type="SAM" id="Phobius"/>
    </source>
</evidence>
<dbReference type="InterPro" id="IPR036259">
    <property type="entry name" value="MFS_trans_sf"/>
</dbReference>
<dbReference type="PRINTS" id="PR01988">
    <property type="entry name" value="EXPORTERBACE"/>
</dbReference>
<accession>A0A075V359</accession>
<dbReference type="Pfam" id="PF07690">
    <property type="entry name" value="MFS_1"/>
    <property type="match status" value="1"/>
</dbReference>
<dbReference type="RefSeq" id="WP_038517720.1">
    <property type="nucleotide sequence ID" value="NZ_CP008953.1"/>
</dbReference>
<dbReference type="PANTHER" id="PTHR23513">
    <property type="entry name" value="INTEGRAL MEMBRANE EFFLUX PROTEIN-RELATED"/>
    <property type="match status" value="1"/>
</dbReference>
<dbReference type="GO" id="GO:0022857">
    <property type="term" value="F:transmembrane transporter activity"/>
    <property type="evidence" value="ECO:0007669"/>
    <property type="project" value="InterPro"/>
</dbReference>
<evidence type="ECO:0000313" key="7">
    <source>
        <dbReference type="EMBL" id="AIG78989.1"/>
    </source>
</evidence>
<dbReference type="InterPro" id="IPR011701">
    <property type="entry name" value="MFS"/>
</dbReference>
<comment type="subcellular location">
    <subcellularLocation>
        <location evidence="1">Cell membrane</location>
        <topology evidence="1">Multi-pass membrane protein</topology>
    </subcellularLocation>
</comment>
<dbReference type="Proteomes" id="UP000028492">
    <property type="component" value="Chromosome"/>
</dbReference>
<evidence type="ECO:0000313" key="8">
    <source>
        <dbReference type="Proteomes" id="UP000028492"/>
    </source>
</evidence>
<dbReference type="SUPFAM" id="SSF103473">
    <property type="entry name" value="MFS general substrate transporter"/>
    <property type="match status" value="1"/>
</dbReference>
<dbReference type="AlphaFoldDB" id="A0A075V359"/>
<keyword evidence="8" id="KW-1185">Reference proteome</keyword>
<sequence>MDSKATFRQILAVGELRAIWFAELQSILGDQVARVALSVLVFQRTGSATWPALTYALTYLPDLIGGPLLGGLADRYPRRAVMVCSDVVRALLVAVLAVPGIPLPVLAAVLVVVQLANAPFTAAQAAVLPSVLSGDRYVLGQSLLKITNQIGQLAGFALGGAVIAAIGPGRGLALDAVTFAVSAIVLRLGVRARSATGAAGPATSTLRRLSAGAGTIWRDRRLRALVGLAWLAGFVIVPEGLAVPYAAEIGGGAVTAGLLLAAHPAGIVLGVFVLGRLVRPEIRLRLVGALALGAIVPLAAFWFRPSLPYAAGLLVLSGMCAAYQVTASTTFMRLVPDTERGQAFGLAGSGLIAVQGIGLIAGGLLVGVLGSPATTVSVIALAGLVVAVPATRAWRHVAPPHPL</sequence>
<gene>
    <name evidence="7" type="ORF">AJAP_30835</name>
</gene>
<dbReference type="GO" id="GO:0005886">
    <property type="term" value="C:plasma membrane"/>
    <property type="evidence" value="ECO:0007669"/>
    <property type="project" value="UniProtKB-SubCell"/>
</dbReference>
<dbReference type="InterPro" id="IPR022324">
    <property type="entry name" value="Bacilysin_exporter_BacE_put"/>
</dbReference>
<dbReference type="KEGG" id="aja:AJAP_30835"/>
<evidence type="ECO:0000256" key="1">
    <source>
        <dbReference type="ARBA" id="ARBA00004651"/>
    </source>
</evidence>
<keyword evidence="2" id="KW-1003">Cell membrane</keyword>
<keyword evidence="5 6" id="KW-0472">Membrane</keyword>
<proteinExistence type="predicted"/>
<dbReference type="HOGENOM" id="CLU_034180_14_1_11"/>
<feature type="transmembrane region" description="Helical" evidence="6">
    <location>
        <begin position="150"/>
        <end position="166"/>
    </location>
</feature>
<feature type="transmembrane region" description="Helical" evidence="6">
    <location>
        <begin position="87"/>
        <end position="112"/>
    </location>
</feature>
<reference evidence="7 8" key="1">
    <citation type="journal article" date="2014" name="J. Biotechnol.">
        <title>Complete genome sequence of the actinobacterium Amycolatopsis japonica MG417-CF17(T) (=DSM 44213T) producing (S,S)-N,N'-ethylenediaminedisuccinic acid.</title>
        <authorList>
            <person name="Stegmann E."/>
            <person name="Albersmeier A."/>
            <person name="Spohn M."/>
            <person name="Gert H."/>
            <person name="Weber T."/>
            <person name="Wohlleben W."/>
            <person name="Kalinowski J."/>
            <person name="Ruckert C."/>
        </authorList>
    </citation>
    <scope>NUCLEOTIDE SEQUENCE [LARGE SCALE GENOMIC DNA]</scope>
    <source>
        <strain evidence="8">MG417-CF17 (DSM 44213)</strain>
    </source>
</reference>
<dbReference type="STRING" id="208439.AJAP_30835"/>
<feature type="transmembrane region" description="Helical" evidence="6">
    <location>
        <begin position="343"/>
        <end position="369"/>
    </location>
</feature>